<comment type="caution">
    <text evidence="5">Lacks conserved residue(s) required for the propagation of feature annotation.</text>
</comment>
<reference evidence="9" key="1">
    <citation type="submission" date="2016-11" db="UniProtKB">
        <authorList>
            <consortium name="WormBaseParasite"/>
        </authorList>
    </citation>
    <scope>IDENTIFICATION</scope>
</reference>
<dbReference type="InterPro" id="IPR036960">
    <property type="entry name" value="T-box_sf"/>
</dbReference>
<evidence type="ECO:0000313" key="8">
    <source>
        <dbReference type="Proteomes" id="UP000095282"/>
    </source>
</evidence>
<keyword evidence="3" id="KW-0804">Transcription</keyword>
<protein>
    <submittedName>
        <fullName evidence="9">T-box domain-containing protein</fullName>
    </submittedName>
</protein>
<feature type="domain" description="T-box" evidence="7">
    <location>
        <begin position="115"/>
        <end position="251"/>
    </location>
</feature>
<dbReference type="Gene3D" id="2.60.40.820">
    <property type="entry name" value="Transcription factor, T-box"/>
    <property type="match status" value="1"/>
</dbReference>
<dbReference type="SUPFAM" id="SSF49417">
    <property type="entry name" value="p53-like transcription factors"/>
    <property type="match status" value="1"/>
</dbReference>
<evidence type="ECO:0000256" key="2">
    <source>
        <dbReference type="ARBA" id="ARBA00023125"/>
    </source>
</evidence>
<dbReference type="Proteomes" id="UP000095282">
    <property type="component" value="Unplaced"/>
</dbReference>
<dbReference type="GO" id="GO:0045893">
    <property type="term" value="P:positive regulation of DNA-templated transcription"/>
    <property type="evidence" value="ECO:0007669"/>
    <property type="project" value="InterPro"/>
</dbReference>
<evidence type="ECO:0000256" key="3">
    <source>
        <dbReference type="ARBA" id="ARBA00023163"/>
    </source>
</evidence>
<dbReference type="InterPro" id="IPR008967">
    <property type="entry name" value="p53-like_TF_DNA-bd_sf"/>
</dbReference>
<dbReference type="GO" id="GO:0003677">
    <property type="term" value="F:DNA binding"/>
    <property type="evidence" value="ECO:0007669"/>
    <property type="project" value="UniProtKB-UniRule"/>
</dbReference>
<dbReference type="Pfam" id="PF00907">
    <property type="entry name" value="T-box"/>
    <property type="match status" value="1"/>
</dbReference>
<dbReference type="PROSITE" id="PS50252">
    <property type="entry name" value="TBOX_3"/>
    <property type="match status" value="1"/>
</dbReference>
<dbReference type="GO" id="GO:0003700">
    <property type="term" value="F:DNA-binding transcription factor activity"/>
    <property type="evidence" value="ECO:0007669"/>
    <property type="project" value="InterPro"/>
</dbReference>
<keyword evidence="4 5" id="KW-0539">Nucleus</keyword>
<sequence>MDSFYTAEIKQEPINTVAIKMEQDINTLRNVDKNTTVVTGQKEPNLIDVKTEPVNTYDIKMEPIDTVDKENESINTLDIENKPIERFTIHGAPIVTVAVLNPNQWETNGTKAIKVTTQRSRPKPQFGFVVTGLRPQKEYRFFMKLELEDCFKYKYRADLGMFCRESIEKMSSGQKKPTYVEHHLGTMPGSFWTSKPIVFSELFFSTAKKCKNDTFKVLTRRAYQASLVIKNEDGTIAKEFCDPLHSFVIVSDSARNYEKETEEASSGTKRPNEGYGTPAQKMMKVEIDDY</sequence>
<evidence type="ECO:0000256" key="6">
    <source>
        <dbReference type="SAM" id="MobiDB-lite"/>
    </source>
</evidence>
<evidence type="ECO:0000313" key="9">
    <source>
        <dbReference type="WBParaSite" id="Csp11.Scaffold630.g22097.t1"/>
    </source>
</evidence>
<dbReference type="GO" id="GO:0005634">
    <property type="term" value="C:nucleus"/>
    <property type="evidence" value="ECO:0007669"/>
    <property type="project" value="UniProtKB-SubCell"/>
</dbReference>
<evidence type="ECO:0000256" key="1">
    <source>
        <dbReference type="ARBA" id="ARBA00023015"/>
    </source>
</evidence>
<evidence type="ECO:0000259" key="7">
    <source>
        <dbReference type="PROSITE" id="PS50252"/>
    </source>
</evidence>
<organism evidence="8 9">
    <name type="scientific">Caenorhabditis tropicalis</name>
    <dbReference type="NCBI Taxonomy" id="1561998"/>
    <lineage>
        <taxon>Eukaryota</taxon>
        <taxon>Metazoa</taxon>
        <taxon>Ecdysozoa</taxon>
        <taxon>Nematoda</taxon>
        <taxon>Chromadorea</taxon>
        <taxon>Rhabditida</taxon>
        <taxon>Rhabditina</taxon>
        <taxon>Rhabditomorpha</taxon>
        <taxon>Rhabditoidea</taxon>
        <taxon>Rhabditidae</taxon>
        <taxon>Peloderinae</taxon>
        <taxon>Caenorhabditis</taxon>
    </lineage>
</organism>
<evidence type="ECO:0000256" key="5">
    <source>
        <dbReference type="PROSITE-ProRule" id="PRU00201"/>
    </source>
</evidence>
<comment type="subcellular location">
    <subcellularLocation>
        <location evidence="5">Nucleus</location>
    </subcellularLocation>
</comment>
<dbReference type="InterPro" id="IPR046360">
    <property type="entry name" value="T-box_DNA-bd"/>
</dbReference>
<name>A0A1I7V3R8_9PELO</name>
<feature type="region of interest" description="Disordered" evidence="6">
    <location>
        <begin position="259"/>
        <end position="278"/>
    </location>
</feature>
<keyword evidence="1" id="KW-0805">Transcription regulation</keyword>
<keyword evidence="2 5" id="KW-0238">DNA-binding</keyword>
<dbReference type="AlphaFoldDB" id="A0A1I7V3R8"/>
<keyword evidence="8" id="KW-1185">Reference proteome</keyword>
<evidence type="ECO:0000256" key="4">
    <source>
        <dbReference type="ARBA" id="ARBA00023242"/>
    </source>
</evidence>
<proteinExistence type="predicted"/>
<dbReference type="WBParaSite" id="Csp11.Scaffold630.g22097.t1">
    <property type="protein sequence ID" value="Csp11.Scaffold630.g22097.t1"/>
    <property type="gene ID" value="Csp11.Scaffold630.g22097"/>
</dbReference>
<accession>A0A1I7V3R8</accession>